<proteinExistence type="predicted"/>
<reference evidence="1 2" key="1">
    <citation type="journal article" date="2020" name="Biotechnol. Biofuels">
        <title>New insights from the biogas microbiome by comprehensive genome-resolved metagenomics of nearly 1600 species originating from multiple anaerobic digesters.</title>
        <authorList>
            <person name="Campanaro S."/>
            <person name="Treu L."/>
            <person name="Rodriguez-R L.M."/>
            <person name="Kovalovszki A."/>
            <person name="Ziels R.M."/>
            <person name="Maus I."/>
            <person name="Zhu X."/>
            <person name="Kougias P.G."/>
            <person name="Basile A."/>
            <person name="Luo G."/>
            <person name="Schluter A."/>
            <person name="Konstantinidis K.T."/>
            <person name="Angelidaki I."/>
        </authorList>
    </citation>
    <scope>NUCLEOTIDE SEQUENCE [LARGE SCALE GENOMIC DNA]</scope>
    <source>
        <strain evidence="1">AS27yjCOA_202</strain>
    </source>
</reference>
<dbReference type="Proteomes" id="UP000590542">
    <property type="component" value="Unassembled WGS sequence"/>
</dbReference>
<gene>
    <name evidence="1" type="ORF">GYA37_01845</name>
</gene>
<sequence length="229" mass="26481">MNGSVLIFGGNKNQREEKIVEIVNKEVNKTFEKIKDLSEKPDIKIIEREEDSKSISISQAREGSRFLDEKPFSYPKKFLIILDAEKLTIQAQNSLLKTLEEPPLYALIILSSKTRNSLLDTIVSRCRMTAIKKEEVCPAKESVNSFNKILKMNLGKRLDWAGEFSKEERETVIELLECWIDEARELMLKNPKDENNLLNIKRIIKIRKDLEDTNVNQRLSLEALVISFL</sequence>
<accession>A0A7X9E782</accession>
<protein>
    <recommendedName>
        <fullName evidence="3">DNA polymerase III subunit delta</fullName>
    </recommendedName>
</protein>
<evidence type="ECO:0000313" key="1">
    <source>
        <dbReference type="EMBL" id="NMB91573.1"/>
    </source>
</evidence>
<dbReference type="Gene3D" id="3.40.50.300">
    <property type="entry name" value="P-loop containing nucleotide triphosphate hydrolases"/>
    <property type="match status" value="1"/>
</dbReference>
<evidence type="ECO:0008006" key="3">
    <source>
        <dbReference type="Google" id="ProtNLM"/>
    </source>
</evidence>
<dbReference type="EMBL" id="JAAZNV010000007">
    <property type="protein sequence ID" value="NMB91573.1"/>
    <property type="molecule type" value="Genomic_DNA"/>
</dbReference>
<evidence type="ECO:0000313" key="2">
    <source>
        <dbReference type="Proteomes" id="UP000590542"/>
    </source>
</evidence>
<dbReference type="InterPro" id="IPR027417">
    <property type="entry name" value="P-loop_NTPase"/>
</dbReference>
<dbReference type="SUPFAM" id="SSF52540">
    <property type="entry name" value="P-loop containing nucleoside triphosphate hydrolases"/>
    <property type="match status" value="1"/>
</dbReference>
<name>A0A7X9E782_UNCKA</name>
<comment type="caution">
    <text evidence="1">The sequence shown here is derived from an EMBL/GenBank/DDBJ whole genome shotgun (WGS) entry which is preliminary data.</text>
</comment>
<dbReference type="Pfam" id="PF13177">
    <property type="entry name" value="DNA_pol3_delta2"/>
    <property type="match status" value="1"/>
</dbReference>
<organism evidence="1 2">
    <name type="scientific">candidate division WWE3 bacterium</name>
    <dbReference type="NCBI Taxonomy" id="2053526"/>
    <lineage>
        <taxon>Bacteria</taxon>
        <taxon>Katanobacteria</taxon>
    </lineage>
</organism>
<dbReference type="AlphaFoldDB" id="A0A7X9E782"/>